<feature type="region of interest" description="Disordered" evidence="2">
    <location>
        <begin position="1371"/>
        <end position="1510"/>
    </location>
</feature>
<dbReference type="PANTHER" id="PTHR11139">
    <property type="entry name" value="ATAXIA TELANGIECTASIA MUTATED ATM -RELATED"/>
    <property type="match status" value="1"/>
</dbReference>
<dbReference type="InterPro" id="IPR000403">
    <property type="entry name" value="PI3/4_kinase_cat_dom"/>
</dbReference>
<keyword evidence="7" id="KW-1185">Reference proteome</keyword>
<feature type="compositionally biased region" description="Low complexity" evidence="2">
    <location>
        <begin position="3540"/>
        <end position="3567"/>
    </location>
</feature>
<feature type="compositionally biased region" description="Basic residues" evidence="2">
    <location>
        <begin position="1460"/>
        <end position="1470"/>
    </location>
</feature>
<dbReference type="SUPFAM" id="SSF56112">
    <property type="entry name" value="Protein kinase-like (PK-like)"/>
    <property type="match status" value="1"/>
</dbReference>
<dbReference type="InterPro" id="IPR046805">
    <property type="entry name" value="Tra1_ring"/>
</dbReference>
<feature type="compositionally biased region" description="Low complexity" evidence="2">
    <location>
        <begin position="1406"/>
        <end position="1419"/>
    </location>
</feature>
<feature type="domain" description="FAT" evidence="4">
    <location>
        <begin position="2935"/>
        <end position="3482"/>
    </location>
</feature>
<dbReference type="InterPro" id="IPR014009">
    <property type="entry name" value="PIK_FAT"/>
</dbReference>
<dbReference type="InterPro" id="IPR003152">
    <property type="entry name" value="FATC_dom"/>
</dbReference>
<feature type="region of interest" description="Disordered" evidence="2">
    <location>
        <begin position="2794"/>
        <end position="2815"/>
    </location>
</feature>
<feature type="compositionally biased region" description="Polar residues" evidence="2">
    <location>
        <begin position="1423"/>
        <end position="1432"/>
    </location>
</feature>
<protein>
    <recommendedName>
        <fullName evidence="8">Non-specific serine/threonine protein kinase</fullName>
    </recommendedName>
</protein>
<feature type="domain" description="PI3K/PI4K catalytic" evidence="3">
    <location>
        <begin position="3781"/>
        <end position="4101"/>
    </location>
</feature>
<dbReference type="Pfam" id="PF00454">
    <property type="entry name" value="PI3_PI4_kinase"/>
    <property type="match status" value="1"/>
</dbReference>
<evidence type="ECO:0000313" key="7">
    <source>
        <dbReference type="Proteomes" id="UP001445335"/>
    </source>
</evidence>
<evidence type="ECO:0000259" key="5">
    <source>
        <dbReference type="PROSITE" id="PS51190"/>
    </source>
</evidence>
<dbReference type="InterPro" id="IPR016024">
    <property type="entry name" value="ARM-type_fold"/>
</dbReference>
<dbReference type="PROSITE" id="PS51190">
    <property type="entry name" value="FATC"/>
    <property type="match status" value="1"/>
</dbReference>
<feature type="region of interest" description="Disordered" evidence="2">
    <location>
        <begin position="2542"/>
        <end position="2562"/>
    </location>
</feature>
<dbReference type="Pfam" id="PF02259">
    <property type="entry name" value="FAT"/>
    <property type="match status" value="1"/>
</dbReference>
<dbReference type="InterPro" id="IPR050517">
    <property type="entry name" value="DDR_Repair_Kinase"/>
</dbReference>
<comment type="similarity">
    <text evidence="1">Belongs to the PI3/PI4-kinase family. TRA1 subfamily.</text>
</comment>
<feature type="compositionally biased region" description="Basic and acidic residues" evidence="2">
    <location>
        <begin position="2287"/>
        <end position="2323"/>
    </location>
</feature>
<name>A0AAW1QJ67_9CHLO</name>
<proteinExistence type="inferred from homology"/>
<feature type="region of interest" description="Disordered" evidence="2">
    <location>
        <begin position="486"/>
        <end position="521"/>
    </location>
</feature>
<evidence type="ECO:0000256" key="2">
    <source>
        <dbReference type="SAM" id="MobiDB-lite"/>
    </source>
</evidence>
<dbReference type="GO" id="GO:0005634">
    <property type="term" value="C:nucleus"/>
    <property type="evidence" value="ECO:0007669"/>
    <property type="project" value="TreeGrafter"/>
</dbReference>
<dbReference type="SMART" id="SM01343">
    <property type="entry name" value="FATC"/>
    <property type="match status" value="1"/>
</dbReference>
<dbReference type="EMBL" id="JALJOU010000107">
    <property type="protein sequence ID" value="KAK9821136.1"/>
    <property type="molecule type" value="Genomic_DNA"/>
</dbReference>
<dbReference type="GO" id="GO:0035267">
    <property type="term" value="C:NuA4 histone acetyltransferase complex"/>
    <property type="evidence" value="ECO:0007669"/>
    <property type="project" value="TreeGrafter"/>
</dbReference>
<dbReference type="PROSITE" id="PS51189">
    <property type="entry name" value="FAT"/>
    <property type="match status" value="1"/>
</dbReference>
<dbReference type="GO" id="GO:0006281">
    <property type="term" value="P:DNA repair"/>
    <property type="evidence" value="ECO:0007669"/>
    <property type="project" value="TreeGrafter"/>
</dbReference>
<feature type="compositionally biased region" description="Low complexity" evidence="2">
    <location>
        <begin position="3577"/>
        <end position="3587"/>
    </location>
</feature>
<evidence type="ECO:0008006" key="8">
    <source>
        <dbReference type="Google" id="ProtNLM"/>
    </source>
</evidence>
<accession>A0AAW1QJ67</accession>
<dbReference type="CDD" id="cd05163">
    <property type="entry name" value="PIKK_TRRAP"/>
    <property type="match status" value="1"/>
</dbReference>
<reference evidence="6 7" key="1">
    <citation type="journal article" date="2024" name="Nat. Commun.">
        <title>Phylogenomics reveals the evolutionary origins of lichenization in chlorophyte algae.</title>
        <authorList>
            <person name="Puginier C."/>
            <person name="Libourel C."/>
            <person name="Otte J."/>
            <person name="Skaloud P."/>
            <person name="Haon M."/>
            <person name="Grisel S."/>
            <person name="Petersen M."/>
            <person name="Berrin J.G."/>
            <person name="Delaux P.M."/>
            <person name="Dal Grande F."/>
            <person name="Keller J."/>
        </authorList>
    </citation>
    <scope>NUCLEOTIDE SEQUENCE [LARGE SCALE GENOMIC DNA]</scope>
    <source>
        <strain evidence="6 7">SAG 245.80</strain>
    </source>
</reference>
<dbReference type="PANTHER" id="PTHR11139:SF1">
    <property type="entry name" value="TRANSFORMATION_TRANSCRIPTION DOMAIN-ASSOCIATED PROTEIN"/>
    <property type="match status" value="1"/>
</dbReference>
<organism evidence="6 7">
    <name type="scientific">Elliptochloris bilobata</name>
    <dbReference type="NCBI Taxonomy" id="381761"/>
    <lineage>
        <taxon>Eukaryota</taxon>
        <taxon>Viridiplantae</taxon>
        <taxon>Chlorophyta</taxon>
        <taxon>core chlorophytes</taxon>
        <taxon>Trebouxiophyceae</taxon>
        <taxon>Trebouxiophyceae incertae sedis</taxon>
        <taxon>Elliptochloris clade</taxon>
        <taxon>Elliptochloris</taxon>
    </lineage>
</organism>
<sequence length="4146" mass="446864">MLQPGDYEGRAARLWAASDATTAERLGIIAEIRESLELSQGADCASFLRAFVQPLLRLLQSVPPTYADAPEQRLRMAALEVCSRLPLNEATRPYAGELLRMALTVLAADGEEAGLIALRTAFEINKAFRGQLEEQVPAFLEIVRKAYESVPATLHAYFEAGPDGPAPPPAAVSYKVMVEMPLQVMYLASLYPRILASHVPQMVQLMIAAASQEEPAATTDRTRAALADMRQMQIKTVSFLAFLMRQAHAIIRAHQDNVVRALARALKRCPDVVAWRKEVLVATRHVMTVMLRAEGPAGSLPVLEALLSEEVLVGHGRLCQAELRPLAFSMLAELVHHVRGHLSAAQLNHTVHLFCRNLQDTSLPSGVDVTSMRLLLNLVEVLLQRRSPASASSDHRPLLAKILATLVSKLASLRGVSQRLLAHDAEAKAAKAAGSADKQTAAVAEGAVAGETPPDGVAAPAENGLGGAAVKVSPLEGGAAAVARDAAASGAPTEGRSQEGAAGTAAAQAAPTGPGPPAAAGAPERVILHLQQRSKHEREVADTALVLQTLLTGLKQLLFALSHYGTKANARPGMPATPLQGAGLADEEVALAARVISAGLPCLRLTEIAPSPPLDRSRGGPADPYDNFADVFTVLQDPRDILEIWAPSMPLLADAARSDARLLRVIAALASNGSVGRPFAQALLAFLVNKRLPTLQQPSSPEGALTLQLFRLFCDVLIKAPALESVLAPVFPRLIQAVLEQLRMAEDKTGPLELLLMIFRALGAGKFEILYGLFGGSGAPAGDAGALLGPTLSALRALLDGPAAARHREVLLELLLTLPTRLSDMLNVLGRLMAPLVAALKATPMLVALALRTLEYWIDSLNPEFLEPVCAPVAPAMLLAIWAHLRPTPYPFGPKALQLLGKLGGRNRRFLHDPLELTYKSNPEHGLRLILTFSPATSFLVPLDRCIALARGTLLPRDPAPADAAAGSGKGSVHERAQALRFLQICLASALNLRSPADSALPGTAADKLAAMLFGGQPPPRVDAAGMADVSVKTRTQLLAERNVLRSLLATAIAGGGDPALRPAAMDFASGICRHFALLFAAGASSPVTVPPLRGQPLGLASPGSPASRTRTASLQELDPHIFLDALVDVLSEEASGQAEAGLEGLKTFIDTLLLVTEAQAAAAPAAAADVPAGGANMAAPAPAAQGAAANGQAGAAGAGGALATAPAPESGATAMEVDKSPSAAGGLGAAASANGIAVKAEAEEGEGVTATPKAGQDGGQGAGAAGGAAGQPSPRPSPHPIVRSAEGAWPAVLDELLARVLHCCYSDTWPMRCGGLAAVSFLADRLPVAQLRARLPLCVRALLTLMRVLPPHAVAEQRRLRETLDTLLSRCLPPAPPEEPQSMDAEASAEPMETSVPAAQAEGRSSAAPSGTSAPGEARSSAAPSGTSAQGAQAAPMEDSLKAEEDGEAAKAESPKSAPRSRGRTRKGKGSSPAETKGRRGRGRASATPAAAEAAAAKPEPAGGRMAGSGAAAEPVVQDQAVVGLLQVLASELLNARATPALRSVADMCLQRVVKATGQPAAKLLAPTLAKAAPSLERRRLMPLRHLAMQTGNAAAITYCIQQRPPLLPLTQELVLIASDAYMLADMDDAALAQQLPQGGRVAPDALTTLRNTCLALLSAAMQWPEFRELEGLTELRGKVVQLFVKYLSGPNEAAIGLAQAGLIAIMQQQRMIKAVLQVSLRPILHHLAYYNKLKLPLLKGLARLLTLFSNWFNVTLGEKLIDHLRKWLEPDKLLVAPHAWEPGQEADIAAATLALFRLLPPQAAKFLETGERPGLVVLTIELENALHTMTNHHQPTKLWSPYREPLALFLNKYTAEAVVYFLDARRIAEPPYFLRFLAILRHPVGKPLLDSLVNSAPQLAALLQRPPLPPGHEADKLAAAQFNVVHLIAAVAKLRPGWLPRPLFDLLHQRWLSPERRVRAADEEKLPRPALLETKRLAKALVSYIAAHHDELPALFDLLQAFTLRTAADLTFLRDFLSSTVARTFTLADKQAVVRFLLEAFRAAVRPQEELVQAVRLLVLPMLEASYDAGQAVVDEEMLQAMVTDMFDPPDELAGKYGDSMNMELLQLATLLIRRAPGQLVAHRKELIKFGWNHLKRDDSAAKHYAFINVAHFLEAYQAPEKIVLQVFVALLRNCQPDTRRQLVLQALDTLTPALVRRLEPGDARFPTWVRYTKKVLVEEGSSMVHLVHIWQLIVRHAPLFYSSRVQFVPQMVGALMKLGLPPQATSENRRLSLDIVALAAPAEDPSRKRPRDEPMPQAVKAEEGVADGEKAAKRPPRDDGFTLGAAHSEALVSFLVRMAFLLAELKDKDQKLEREALALLEGALALWPGTPVKLHYIEKLIQTNQAANLDPPPALIIALEVMRRLLEAQPEACVTSSRDEILRVLELAVLSQHEAVVAPLCAVVACLFTAFPIRPSPEMPAPAQAVLQKVHELLTHHLHHSANPANVLAPLSLRPLCCTLRVLAALEGPAPDYVAKHTAALVKLLVRLAKEHAQGNPSLILAPAQPQPGHSPGPQDDGGDPEYGTMVWAMCAALKLAAPRVLFTEVIKKQFLQTLVMVITGGPARHVHGSIVLRILAILRDWLLSPPPGGSLTLKEAVLFLQRLAHLLAAGVLRGQTAAAFERVFLQLLLTLCSPSGHPQREALRPEVFERVEREFMLGLNAKDPALRARFLALYNSFVPATLFERLKFIVCGQAWDKQAQSFWLKQGLELLLAVLIAREPIKLAPSSAQIPALLNETRQNIFNAAAMGNGPAGAGSAEREAPPGEPPPEQLRRNQTAALAVSEAVDAVLQEHLRFLYQCGAWQVRDLVRALMEVAQADHAMAADVWVLVFPIVWATLSERKQQQVDLAKPIISLLSREYHMRQAHQRPNVVQALLEGISLSQPQPKIPSELIKFLGKTFNCWHIALPLLETHIMLFPTETRCFEALTDLYGALGETEMLAGAWQRRGAAEETRAALSCLQHGQLERAQALLADALRRAAGGWPVYPDRPSPSKGEQAVWQREYLRCCSEQCQWDVIDEYSEAVGNLPLRADCLWRLQEWNRLRTDVLPKLMVDDLPDTDVLRAMVALQEGAVMEGDQHIVRGIQRALNKWWALPEVGVAPQLPLLAQCQRLVELQDSTRVLLDLGQQHHSPPDQPFAELKETMETWRLRTPNGWERLGVWADVLLWRNAIYNIVINAFKGYADTAPHLHQLGYRDKAWSVNRLARVARHQGCPEACKAAIALLYGFNAMEVQEAFVKTCEQAKAFLMQPEQLGGGRNLLAAQNLDYYPRHHQAELFRLRALFDQQMGEINQANTGFATALALFPQLANGWLSWGAFCDSQAEAPGPEANSWLENAVVAYLQGVRHGSAPACGMLPRVLALLSFRDREPGAPPGTLGPVAAALRKAGRAVPLWAWLPWLPQLQAALLRPESGVAREILMRLAATYPQPLHIVLRTALISLRDGAVKAVHEARALQNARDGAQRASPAPAADAPPAATPPSAAPSAATAPGAGPPADIPMAEAAAPAPGEAAAAAAPTQAPSNSAGSGGTGGARAGAPLAGRARSAGGGEQIEKPAELLAFEAGKEIMEFIRSKHTHIAGLLDLLLNDLGSRFVARAEERLLAVVHALLHRCYKMPFSNNAEVHPSLKKELGGVCKACFSGEASRQGRAIAECRAAFVADLDPAAPGFPATLGALAARLKAWRVLLQAACEDSLPPSLRLQDESRVLQESTWTDIEMPGQYLAGGEVAPDAVVYLERIGANVAIVRRHASSVRRVEFIGSDGKSRFFLVQSGQQWSNAHGAADERMMQLMRMMNRLLDKAPETRRRHLSFHTPIIVPIWPQVRLVEEEPSYCTYGEAYEVNCARFGRETDLPIAHFKKRCCAPNGSLQTDPLCELRLQAFLEIEARMVSENIFSQFMYKTLANSCHVWTFKKQFCAQMALSGLVSQMLCIGGRTPYKTLFARASGRVWQADFSPQYSDRGTLERVESVPFRLTRNLHTFFTPFGVEGLFVSALAAGAEAVLAPKGNLADLLALFFRDDLQGWAGRRNPAARSWLREPQLRALVDANLAKCLKRLRDAAPDPADPGASSLNLQPVNVQQGARSLVDEAIHPRNLCRMDPTYHGWF</sequence>
<feature type="compositionally biased region" description="Gly residues" evidence="2">
    <location>
        <begin position="1257"/>
        <end position="1270"/>
    </location>
</feature>
<comment type="caution">
    <text evidence="6">The sequence shown here is derived from an EMBL/GenBank/DDBJ whole genome shotgun (WGS) entry which is preliminary data.</text>
</comment>
<feature type="region of interest" description="Disordered" evidence="2">
    <location>
        <begin position="1244"/>
        <end position="1284"/>
    </location>
</feature>
<dbReference type="InterPro" id="IPR046807">
    <property type="entry name" value="Tra1_central"/>
</dbReference>
<dbReference type="SUPFAM" id="SSF48371">
    <property type="entry name" value="ARM repeat"/>
    <property type="match status" value="2"/>
</dbReference>
<feature type="region of interest" description="Disordered" evidence="2">
    <location>
        <begin position="3499"/>
        <end position="3591"/>
    </location>
</feature>
<dbReference type="Pfam" id="PF20175">
    <property type="entry name" value="Tra1_central"/>
    <property type="match status" value="1"/>
</dbReference>
<dbReference type="Gene3D" id="1.10.1070.11">
    <property type="entry name" value="Phosphatidylinositol 3-/4-kinase, catalytic domain"/>
    <property type="match status" value="1"/>
</dbReference>
<dbReference type="PROSITE" id="PS50290">
    <property type="entry name" value="PI3_4_KINASE_3"/>
    <property type="match status" value="1"/>
</dbReference>
<feature type="compositionally biased region" description="Low complexity" evidence="2">
    <location>
        <begin position="500"/>
        <end position="521"/>
    </location>
</feature>
<feature type="domain" description="FATC" evidence="5">
    <location>
        <begin position="4114"/>
        <end position="4146"/>
    </location>
</feature>
<evidence type="ECO:0000259" key="4">
    <source>
        <dbReference type="PROSITE" id="PS51189"/>
    </source>
</evidence>
<feature type="region of interest" description="Disordered" evidence="2">
    <location>
        <begin position="2285"/>
        <end position="2323"/>
    </location>
</feature>
<evidence type="ECO:0000256" key="1">
    <source>
        <dbReference type="ARBA" id="ARBA00007234"/>
    </source>
</evidence>
<feature type="compositionally biased region" description="Low complexity" evidence="2">
    <location>
        <begin position="1485"/>
        <end position="1510"/>
    </location>
</feature>
<dbReference type="GO" id="GO:0006355">
    <property type="term" value="P:regulation of DNA-templated transcription"/>
    <property type="evidence" value="ECO:0007669"/>
    <property type="project" value="TreeGrafter"/>
</dbReference>
<dbReference type="InterPro" id="IPR036940">
    <property type="entry name" value="PI3/4_kinase_cat_sf"/>
</dbReference>
<dbReference type="SMART" id="SM00146">
    <property type="entry name" value="PI3Kc"/>
    <property type="match status" value="1"/>
</dbReference>
<feature type="compositionally biased region" description="Low complexity" evidence="2">
    <location>
        <begin position="3507"/>
        <end position="3517"/>
    </location>
</feature>
<gene>
    <name evidence="6" type="ORF">WJX81_006166</name>
</gene>
<dbReference type="InterPro" id="IPR011009">
    <property type="entry name" value="Kinase-like_dom_sf"/>
</dbReference>
<dbReference type="Proteomes" id="UP001445335">
    <property type="component" value="Unassembled WGS sequence"/>
</dbReference>
<dbReference type="GO" id="GO:0000124">
    <property type="term" value="C:SAGA complex"/>
    <property type="evidence" value="ECO:0007669"/>
    <property type="project" value="TreeGrafter"/>
</dbReference>
<dbReference type="InterPro" id="IPR003151">
    <property type="entry name" value="PIK-rel_kinase_FAT"/>
</dbReference>
<feature type="compositionally biased region" description="Basic and acidic residues" evidence="2">
    <location>
        <begin position="1440"/>
        <end position="1455"/>
    </location>
</feature>
<evidence type="ECO:0000313" key="6">
    <source>
        <dbReference type="EMBL" id="KAK9821136.1"/>
    </source>
</evidence>
<evidence type="ECO:0000259" key="3">
    <source>
        <dbReference type="PROSITE" id="PS50290"/>
    </source>
</evidence>
<dbReference type="Pfam" id="PF20206">
    <property type="entry name" value="Tra1_ring"/>
    <property type="match status" value="1"/>
</dbReference>